<dbReference type="PANTHER" id="PTHR13763">
    <property type="entry name" value="BREAST CANCER TYPE 1 SUSCEPTIBILITY PROTEIN BRCA1"/>
    <property type="match status" value="1"/>
</dbReference>
<keyword evidence="5" id="KW-0539">Nucleus</keyword>
<keyword evidence="7" id="KW-1185">Reference proteome</keyword>
<dbReference type="Gene3D" id="3.40.50.10190">
    <property type="entry name" value="BRCT domain"/>
    <property type="match status" value="1"/>
</dbReference>
<dbReference type="GO" id="GO:0000724">
    <property type="term" value="P:double-strand break repair via homologous recombination"/>
    <property type="evidence" value="ECO:0007669"/>
    <property type="project" value="TreeGrafter"/>
</dbReference>
<keyword evidence="2" id="KW-0677">Repeat</keyword>
<protein>
    <submittedName>
        <fullName evidence="6">Uncharacterized protein</fullName>
    </submittedName>
</protein>
<evidence type="ECO:0000256" key="1">
    <source>
        <dbReference type="ARBA" id="ARBA00004123"/>
    </source>
</evidence>
<evidence type="ECO:0000313" key="6">
    <source>
        <dbReference type="EMBL" id="CAI8618552.1"/>
    </source>
</evidence>
<sequence>MLFFLSLLRYGETPLHMAATIYGMMHLHHWFYNIDLHFMEFEYEKTMLLWEVLQTHYPRNNYTSIMYWFGITLIYDIEQSNELVIDFLMQQPKLFDGYKFYFIGGFIPSYKGYMQDLMIAAGGIILHRKLVSDDQNSVPRHMCPQVHCNNAYIYHLPAHKNFPLTAN</sequence>
<dbReference type="EMBL" id="OX451741">
    <property type="protein sequence ID" value="CAI8618552.1"/>
    <property type="molecule type" value="Genomic_DNA"/>
</dbReference>
<dbReference type="GO" id="GO:0004842">
    <property type="term" value="F:ubiquitin-protein transferase activity"/>
    <property type="evidence" value="ECO:0007669"/>
    <property type="project" value="TreeGrafter"/>
</dbReference>
<organism evidence="6 7">
    <name type="scientific">Vicia faba</name>
    <name type="common">Broad bean</name>
    <name type="synonym">Faba vulgaris</name>
    <dbReference type="NCBI Taxonomy" id="3906"/>
    <lineage>
        <taxon>Eukaryota</taxon>
        <taxon>Viridiplantae</taxon>
        <taxon>Streptophyta</taxon>
        <taxon>Embryophyta</taxon>
        <taxon>Tracheophyta</taxon>
        <taxon>Spermatophyta</taxon>
        <taxon>Magnoliopsida</taxon>
        <taxon>eudicotyledons</taxon>
        <taxon>Gunneridae</taxon>
        <taxon>Pentapetalae</taxon>
        <taxon>rosids</taxon>
        <taxon>fabids</taxon>
        <taxon>Fabales</taxon>
        <taxon>Fabaceae</taxon>
        <taxon>Papilionoideae</taxon>
        <taxon>50 kb inversion clade</taxon>
        <taxon>NPAAA clade</taxon>
        <taxon>Hologalegina</taxon>
        <taxon>IRL clade</taxon>
        <taxon>Fabeae</taxon>
        <taxon>Vicia</taxon>
    </lineage>
</organism>
<proteinExistence type="predicted"/>
<reference evidence="6 7" key="1">
    <citation type="submission" date="2023-01" db="EMBL/GenBank/DDBJ databases">
        <authorList>
            <person name="Kreplak J."/>
        </authorList>
    </citation>
    <scope>NUCLEOTIDE SEQUENCE [LARGE SCALE GENOMIC DNA]</scope>
</reference>
<dbReference type="PANTHER" id="PTHR13763:SF0">
    <property type="entry name" value="BREAST CANCER TYPE 1 SUSCEPTIBILITY PROTEIN"/>
    <property type="match status" value="1"/>
</dbReference>
<dbReference type="GO" id="GO:0045944">
    <property type="term" value="P:positive regulation of transcription by RNA polymerase II"/>
    <property type="evidence" value="ECO:0007669"/>
    <property type="project" value="TreeGrafter"/>
</dbReference>
<dbReference type="GO" id="GO:0005634">
    <property type="term" value="C:nucleus"/>
    <property type="evidence" value="ECO:0007669"/>
    <property type="project" value="UniProtKB-SubCell"/>
</dbReference>
<dbReference type="InterPro" id="IPR036420">
    <property type="entry name" value="BRCT_dom_sf"/>
</dbReference>
<dbReference type="InterPro" id="IPR031099">
    <property type="entry name" value="BRCA1-associated"/>
</dbReference>
<evidence type="ECO:0000256" key="4">
    <source>
        <dbReference type="ARBA" id="ARBA00023204"/>
    </source>
</evidence>
<comment type="subcellular location">
    <subcellularLocation>
        <location evidence="1">Nucleus</location>
    </subcellularLocation>
</comment>
<evidence type="ECO:0000256" key="3">
    <source>
        <dbReference type="ARBA" id="ARBA00022763"/>
    </source>
</evidence>
<evidence type="ECO:0000256" key="2">
    <source>
        <dbReference type="ARBA" id="ARBA00022737"/>
    </source>
</evidence>
<accession>A0AAV1BAN0</accession>
<gene>
    <name evidence="6" type="ORF">VFH_VI128560</name>
</gene>
<keyword evidence="3" id="KW-0227">DNA damage</keyword>
<evidence type="ECO:0000256" key="5">
    <source>
        <dbReference type="ARBA" id="ARBA00023242"/>
    </source>
</evidence>
<keyword evidence="4" id="KW-0234">DNA repair</keyword>
<dbReference type="AlphaFoldDB" id="A0AAV1BAN0"/>
<name>A0AAV1BAN0_VICFA</name>
<evidence type="ECO:0000313" key="7">
    <source>
        <dbReference type="Proteomes" id="UP001157006"/>
    </source>
</evidence>
<dbReference type="Proteomes" id="UP001157006">
    <property type="component" value="Chromosome 6"/>
</dbReference>